<dbReference type="Proteomes" id="UP000197290">
    <property type="component" value="Unassembled WGS sequence"/>
</dbReference>
<dbReference type="PANTHER" id="PTHR43310:SF1">
    <property type="entry name" value="SULFATE TRANSPORTER YBAR-RELATED"/>
    <property type="match status" value="1"/>
</dbReference>
<dbReference type="PANTHER" id="PTHR43310">
    <property type="entry name" value="SULFATE TRANSPORTER YBAR-RELATED"/>
    <property type="match status" value="1"/>
</dbReference>
<feature type="transmembrane region" description="Helical" evidence="5">
    <location>
        <begin position="48"/>
        <end position="68"/>
    </location>
</feature>
<dbReference type="Pfam" id="PF01740">
    <property type="entry name" value="STAS"/>
    <property type="match status" value="1"/>
</dbReference>
<dbReference type="Pfam" id="PF00916">
    <property type="entry name" value="Sulfate_transp"/>
    <property type="match status" value="1"/>
</dbReference>
<feature type="transmembrane region" description="Helical" evidence="5">
    <location>
        <begin position="239"/>
        <end position="260"/>
    </location>
</feature>
<comment type="subcellular location">
    <subcellularLocation>
        <location evidence="1">Membrane</location>
        <topology evidence="1">Multi-pass membrane protein</topology>
    </subcellularLocation>
</comment>
<evidence type="ECO:0000256" key="5">
    <source>
        <dbReference type="SAM" id="Phobius"/>
    </source>
</evidence>
<dbReference type="GO" id="GO:0016020">
    <property type="term" value="C:membrane"/>
    <property type="evidence" value="ECO:0007669"/>
    <property type="project" value="UniProtKB-SubCell"/>
</dbReference>
<evidence type="ECO:0000256" key="3">
    <source>
        <dbReference type="ARBA" id="ARBA00022989"/>
    </source>
</evidence>
<keyword evidence="2 5" id="KW-0812">Transmembrane</keyword>
<dbReference type="CDD" id="cd07042">
    <property type="entry name" value="STAS_SulP_like_sulfate_transporter"/>
    <property type="match status" value="1"/>
</dbReference>
<feature type="transmembrane region" description="Helical" evidence="5">
    <location>
        <begin position="291"/>
        <end position="313"/>
    </location>
</feature>
<dbReference type="InterPro" id="IPR036513">
    <property type="entry name" value="STAS_dom_sf"/>
</dbReference>
<feature type="transmembrane region" description="Helical" evidence="5">
    <location>
        <begin position="391"/>
        <end position="409"/>
    </location>
</feature>
<dbReference type="GO" id="GO:0008271">
    <property type="term" value="F:secondary active sulfate transmembrane transporter activity"/>
    <property type="evidence" value="ECO:0007669"/>
    <property type="project" value="InterPro"/>
</dbReference>
<gene>
    <name evidence="7" type="primary">dauA_1</name>
    <name evidence="7" type="ORF">SPDO_12180</name>
</gene>
<evidence type="ECO:0000256" key="2">
    <source>
        <dbReference type="ARBA" id="ARBA00022692"/>
    </source>
</evidence>
<feature type="transmembrane region" description="Helical" evidence="5">
    <location>
        <begin position="89"/>
        <end position="110"/>
    </location>
</feature>
<feature type="transmembrane region" description="Helical" evidence="5">
    <location>
        <begin position="116"/>
        <end position="132"/>
    </location>
</feature>
<dbReference type="SUPFAM" id="SSF52091">
    <property type="entry name" value="SpoIIaa-like"/>
    <property type="match status" value="1"/>
</dbReference>
<reference evidence="7 8" key="1">
    <citation type="submission" date="2017-03" db="EMBL/GenBank/DDBJ databases">
        <title>Genome sequence of Sphingomonas dokdonensis DSM 21029.</title>
        <authorList>
            <person name="Poehlein A."/>
            <person name="Wuebbeler J.H."/>
            <person name="Steinbuechel A."/>
            <person name="Daniel R."/>
        </authorList>
    </citation>
    <scope>NUCLEOTIDE SEQUENCE [LARGE SCALE GENOMIC DNA]</scope>
    <source>
        <strain evidence="7 8">DSM 21029</strain>
    </source>
</reference>
<feature type="domain" description="STAS" evidence="6">
    <location>
        <begin position="474"/>
        <end position="561"/>
    </location>
</feature>
<dbReference type="InterPro" id="IPR052706">
    <property type="entry name" value="Membrane-Transporter-like"/>
</dbReference>
<keyword evidence="4 5" id="KW-0472">Membrane</keyword>
<dbReference type="AlphaFoldDB" id="A0A245ZN92"/>
<proteinExistence type="predicted"/>
<dbReference type="EMBL" id="NBBI01000002">
    <property type="protein sequence ID" value="OWK31211.1"/>
    <property type="molecule type" value="Genomic_DNA"/>
</dbReference>
<dbReference type="Gene3D" id="3.30.750.24">
    <property type="entry name" value="STAS domain"/>
    <property type="match status" value="1"/>
</dbReference>
<name>A0A245ZN92_9SPHN</name>
<dbReference type="InterPro" id="IPR002645">
    <property type="entry name" value="STAS_dom"/>
</dbReference>
<sequence length="561" mass="59375">MPGWARHGGDLRKGTIFDYEARIRMDPVQARVAIPAADPPGNLHRSDCSAACLLLRAAVCVAFNRFPLFMLSRFRTEWFAGAGDVRREALAGIVVALALIPEAIGFSIIAGVDPSVGLYASVAIAIVISFLGGRPAMISAATAAVAVVVIPLVRDHGVPYLFAATILMGVIQIAAGLLRLDLLMQFVSRSVITGFVNALAILIFMAQLPQLTGVTWHTYAMVAAGLAIIYLLPRVTKAVPSPLVAIVVLAIASIAIGLPVRTVGEMGRLPEGLPSLAWPNVPLTLDTLRIILPYSLTMAAVGLLESLLTAQIVDDMTDTDSDKRRECMGQGGANMVAALVGGMGGCAMIGQSVINVTSGGRTRLSTFIAGAFLLFLLAVLGPIVGRIPMPALVAVMIMVSIGTFSWNSIPNLRRHPPTSSAVMLVTVAVVVATHDLAQGVLAGVLLSGIFFAGKVRRMFAVVRDEDGDRVRYLVSGEIFFASVDRFTRAFAAEDGRAVTIDVSAAHFWDISGVGALDKIVARLRRDGSVVEVIGYNRASADLIDRFALHDKTGVELGVVPH</sequence>
<evidence type="ECO:0000259" key="6">
    <source>
        <dbReference type="PROSITE" id="PS50801"/>
    </source>
</evidence>
<organism evidence="7 8">
    <name type="scientific">Sphingomonas dokdonensis</name>
    <dbReference type="NCBI Taxonomy" id="344880"/>
    <lineage>
        <taxon>Bacteria</taxon>
        <taxon>Pseudomonadati</taxon>
        <taxon>Pseudomonadota</taxon>
        <taxon>Alphaproteobacteria</taxon>
        <taxon>Sphingomonadales</taxon>
        <taxon>Sphingomonadaceae</taxon>
        <taxon>Sphingomonas</taxon>
    </lineage>
</organism>
<keyword evidence="8" id="KW-1185">Reference proteome</keyword>
<feature type="transmembrane region" description="Helical" evidence="5">
    <location>
        <begin position="333"/>
        <end position="354"/>
    </location>
</feature>
<feature type="transmembrane region" description="Helical" evidence="5">
    <location>
        <begin position="214"/>
        <end position="232"/>
    </location>
</feature>
<feature type="transmembrane region" description="Helical" evidence="5">
    <location>
        <begin position="421"/>
        <end position="453"/>
    </location>
</feature>
<dbReference type="InterPro" id="IPR011547">
    <property type="entry name" value="SLC26A/SulP_dom"/>
</dbReference>
<dbReference type="InterPro" id="IPR018045">
    <property type="entry name" value="S04_transporter_CS"/>
</dbReference>
<evidence type="ECO:0000256" key="1">
    <source>
        <dbReference type="ARBA" id="ARBA00004141"/>
    </source>
</evidence>
<feature type="transmembrane region" description="Helical" evidence="5">
    <location>
        <begin position="160"/>
        <end position="178"/>
    </location>
</feature>
<evidence type="ECO:0000256" key="4">
    <source>
        <dbReference type="ARBA" id="ARBA00023136"/>
    </source>
</evidence>
<dbReference type="PROSITE" id="PS50801">
    <property type="entry name" value="STAS"/>
    <property type="match status" value="1"/>
</dbReference>
<dbReference type="PROSITE" id="PS01130">
    <property type="entry name" value="SLC26A"/>
    <property type="match status" value="1"/>
</dbReference>
<accession>A0A245ZN92</accession>
<comment type="caution">
    <text evidence="7">The sequence shown here is derived from an EMBL/GenBank/DDBJ whole genome shotgun (WGS) entry which is preliminary data.</text>
</comment>
<feature type="transmembrane region" description="Helical" evidence="5">
    <location>
        <begin position="366"/>
        <end position="384"/>
    </location>
</feature>
<keyword evidence="3 5" id="KW-1133">Transmembrane helix</keyword>
<evidence type="ECO:0000313" key="8">
    <source>
        <dbReference type="Proteomes" id="UP000197290"/>
    </source>
</evidence>
<feature type="transmembrane region" description="Helical" evidence="5">
    <location>
        <begin position="190"/>
        <end position="208"/>
    </location>
</feature>
<protein>
    <submittedName>
        <fullName evidence="7">C4-dicarboxylic acid transporter DauA</fullName>
    </submittedName>
</protein>
<evidence type="ECO:0000313" key="7">
    <source>
        <dbReference type="EMBL" id="OWK31211.1"/>
    </source>
</evidence>